<dbReference type="VEuPathDB" id="VectorBase:ISCI009382"/>
<evidence type="ECO:0000313" key="2">
    <source>
        <dbReference type="EMBL" id="EEC13421.1"/>
    </source>
</evidence>
<dbReference type="EMBL" id="DS850218">
    <property type="protein sequence ID" value="EEC13421.1"/>
    <property type="molecule type" value="Genomic_DNA"/>
</dbReference>
<sequence>MFSFFFRLCFWLAGKLPLITSLELPHQSYVQEVADKKSGEFRRFESASQHLVREEAEPLAFPPLASYEPDDQVLWKLYDSDLNTTPQPATAVP</sequence>
<evidence type="ECO:0000313" key="3">
    <source>
        <dbReference type="EnsemblMetazoa" id="ISCW009382-PA"/>
    </source>
</evidence>
<reference evidence="3" key="2">
    <citation type="submission" date="2020-05" db="UniProtKB">
        <authorList>
            <consortium name="EnsemblMetazoa"/>
        </authorList>
    </citation>
    <scope>IDENTIFICATION</scope>
    <source>
        <strain evidence="3">wikel</strain>
    </source>
</reference>
<keyword evidence="1" id="KW-0732">Signal</keyword>
<accession>B7Q3J9</accession>
<dbReference type="EMBL" id="ABJB010808694">
    <property type="status" value="NOT_ANNOTATED_CDS"/>
    <property type="molecule type" value="Genomic_DNA"/>
</dbReference>
<name>B7Q3J9_IXOSC</name>
<gene>
    <name evidence="2" type="ORF">IscW_ISCW009382</name>
</gene>
<dbReference type="InParanoid" id="B7Q3J9"/>
<dbReference type="HOGENOM" id="CLU_2402105_0_0_1"/>
<evidence type="ECO:0000313" key="4">
    <source>
        <dbReference type="Proteomes" id="UP000001555"/>
    </source>
</evidence>
<keyword evidence="4" id="KW-1185">Reference proteome</keyword>
<protein>
    <recommendedName>
        <fullName evidence="5">Secreted protein</fullName>
    </recommendedName>
</protein>
<proteinExistence type="predicted"/>
<feature type="chain" id="PRO_5014568225" description="Secreted protein" evidence="1">
    <location>
        <begin position="22"/>
        <end position="93"/>
    </location>
</feature>
<organism>
    <name type="scientific">Ixodes scapularis</name>
    <name type="common">Black-legged tick</name>
    <name type="synonym">Deer tick</name>
    <dbReference type="NCBI Taxonomy" id="6945"/>
    <lineage>
        <taxon>Eukaryota</taxon>
        <taxon>Metazoa</taxon>
        <taxon>Ecdysozoa</taxon>
        <taxon>Arthropoda</taxon>
        <taxon>Chelicerata</taxon>
        <taxon>Arachnida</taxon>
        <taxon>Acari</taxon>
        <taxon>Parasitiformes</taxon>
        <taxon>Ixodida</taxon>
        <taxon>Ixodoidea</taxon>
        <taxon>Ixodidae</taxon>
        <taxon>Ixodinae</taxon>
        <taxon>Ixodes</taxon>
    </lineage>
</organism>
<evidence type="ECO:0008006" key="5">
    <source>
        <dbReference type="Google" id="ProtNLM"/>
    </source>
</evidence>
<dbReference type="AlphaFoldDB" id="B7Q3J9"/>
<feature type="signal peptide" evidence="1">
    <location>
        <begin position="1"/>
        <end position="21"/>
    </location>
</feature>
<dbReference type="Proteomes" id="UP000001555">
    <property type="component" value="Unassembled WGS sequence"/>
</dbReference>
<dbReference type="EnsemblMetazoa" id="ISCW009382-RA">
    <property type="protein sequence ID" value="ISCW009382-PA"/>
    <property type="gene ID" value="ISCW009382"/>
</dbReference>
<evidence type="ECO:0000256" key="1">
    <source>
        <dbReference type="SAM" id="SignalP"/>
    </source>
</evidence>
<reference evidence="2 4" key="1">
    <citation type="submission" date="2008-03" db="EMBL/GenBank/DDBJ databases">
        <title>Annotation of Ixodes scapularis.</title>
        <authorList>
            <consortium name="Ixodes scapularis Genome Project Consortium"/>
            <person name="Caler E."/>
            <person name="Hannick L.I."/>
            <person name="Bidwell S."/>
            <person name="Joardar V."/>
            <person name="Thiagarajan M."/>
            <person name="Amedeo P."/>
            <person name="Galinsky K.J."/>
            <person name="Schobel S."/>
            <person name="Inman J."/>
            <person name="Hostetler J."/>
            <person name="Miller J."/>
            <person name="Hammond M."/>
            <person name="Megy K."/>
            <person name="Lawson D."/>
            <person name="Kodira C."/>
            <person name="Sutton G."/>
            <person name="Meyer J."/>
            <person name="Hill C.A."/>
            <person name="Birren B."/>
            <person name="Nene V."/>
            <person name="Collins F."/>
            <person name="Alarcon-Chaidez F."/>
            <person name="Wikel S."/>
            <person name="Strausberg R."/>
        </authorList>
    </citation>
    <scope>NUCLEOTIDE SEQUENCE [LARGE SCALE GENOMIC DNA]</scope>
    <source>
        <strain evidence="4">Wikel</strain>
        <strain evidence="2">Wikel colony</strain>
    </source>
</reference>
<dbReference type="PaxDb" id="6945-B7Q3J9"/>
<dbReference type="VEuPathDB" id="VectorBase:ISCW009382"/>